<dbReference type="InterPro" id="IPR006166">
    <property type="entry name" value="ERCC4_domain"/>
</dbReference>
<dbReference type="CDD" id="cd21036">
    <property type="entry name" value="WH_MUS81"/>
    <property type="match status" value="1"/>
</dbReference>
<dbReference type="InterPro" id="IPR047416">
    <property type="entry name" value="XPF_nuclease_Mus81"/>
</dbReference>
<organism evidence="16 17">
    <name type="scientific">Allacma fusca</name>
    <dbReference type="NCBI Taxonomy" id="39272"/>
    <lineage>
        <taxon>Eukaryota</taxon>
        <taxon>Metazoa</taxon>
        <taxon>Ecdysozoa</taxon>
        <taxon>Arthropoda</taxon>
        <taxon>Hexapoda</taxon>
        <taxon>Collembola</taxon>
        <taxon>Symphypleona</taxon>
        <taxon>Sminthuridae</taxon>
        <taxon>Allacma</taxon>
    </lineage>
</organism>
<dbReference type="GO" id="GO:0046872">
    <property type="term" value="F:metal ion binding"/>
    <property type="evidence" value="ECO:0007669"/>
    <property type="project" value="UniProtKB-UniRule"/>
</dbReference>
<name>A0A8J2JSR1_9HEXA</name>
<evidence type="ECO:0000256" key="5">
    <source>
        <dbReference type="ARBA" id="ARBA00022723"/>
    </source>
</evidence>
<feature type="region of interest" description="Disordered" evidence="14">
    <location>
        <begin position="106"/>
        <end position="161"/>
    </location>
</feature>
<dbReference type="FunFam" id="1.10.10.10:FF:000307">
    <property type="entry name" value="Crossover junction endonuclease MUS81"/>
    <property type="match status" value="1"/>
</dbReference>
<dbReference type="FunFam" id="3.40.50.10130:FF:000003">
    <property type="entry name" value="Crossover junction endonuclease MUS81"/>
    <property type="match status" value="1"/>
</dbReference>
<evidence type="ECO:0000256" key="14">
    <source>
        <dbReference type="SAM" id="MobiDB-lite"/>
    </source>
</evidence>
<evidence type="ECO:0000256" key="7">
    <source>
        <dbReference type="ARBA" id="ARBA00022763"/>
    </source>
</evidence>
<dbReference type="GO" id="GO:0003677">
    <property type="term" value="F:DNA binding"/>
    <property type="evidence" value="ECO:0007669"/>
    <property type="project" value="UniProtKB-UniRule"/>
</dbReference>
<dbReference type="GO" id="GO:0008821">
    <property type="term" value="F:crossover junction DNA endonuclease activity"/>
    <property type="evidence" value="ECO:0007669"/>
    <property type="project" value="UniProtKB-UniRule"/>
</dbReference>
<comment type="cofactor">
    <cofactor evidence="1 13">
        <name>Mg(2+)</name>
        <dbReference type="ChEBI" id="CHEBI:18420"/>
    </cofactor>
</comment>
<reference evidence="16" key="1">
    <citation type="submission" date="2021-06" db="EMBL/GenBank/DDBJ databases">
        <authorList>
            <person name="Hodson N. C."/>
            <person name="Mongue J. A."/>
            <person name="Jaron S. K."/>
        </authorList>
    </citation>
    <scope>NUCLEOTIDE SEQUENCE</scope>
</reference>
<keyword evidence="8 13" id="KW-0378">Hydrolase</keyword>
<dbReference type="EMBL" id="CAJVCH010123636">
    <property type="protein sequence ID" value="CAG7725546.1"/>
    <property type="molecule type" value="Genomic_DNA"/>
</dbReference>
<dbReference type="GO" id="GO:0005634">
    <property type="term" value="C:nucleus"/>
    <property type="evidence" value="ECO:0007669"/>
    <property type="project" value="UniProtKB-SubCell"/>
</dbReference>
<keyword evidence="12 13" id="KW-0539">Nucleus</keyword>
<evidence type="ECO:0000256" key="1">
    <source>
        <dbReference type="ARBA" id="ARBA00001946"/>
    </source>
</evidence>
<dbReference type="GO" id="GO:0031297">
    <property type="term" value="P:replication fork processing"/>
    <property type="evidence" value="ECO:0007669"/>
    <property type="project" value="UniProtKB-ARBA"/>
</dbReference>
<dbReference type="InterPro" id="IPR047417">
    <property type="entry name" value="WHD_MUS81"/>
</dbReference>
<evidence type="ECO:0000256" key="4">
    <source>
        <dbReference type="ARBA" id="ARBA00022722"/>
    </source>
</evidence>
<dbReference type="AlphaFoldDB" id="A0A8J2JSR1"/>
<evidence type="ECO:0000256" key="12">
    <source>
        <dbReference type="ARBA" id="ARBA00023242"/>
    </source>
</evidence>
<evidence type="ECO:0000256" key="11">
    <source>
        <dbReference type="ARBA" id="ARBA00023204"/>
    </source>
</evidence>
<keyword evidence="11 13" id="KW-0234">DNA repair</keyword>
<keyword evidence="6 13" id="KW-0255">Endonuclease</keyword>
<dbReference type="GO" id="GO:0031573">
    <property type="term" value="P:mitotic intra-S DNA damage checkpoint signaling"/>
    <property type="evidence" value="ECO:0007669"/>
    <property type="project" value="TreeGrafter"/>
</dbReference>
<sequence length="594" mass="67208">MVLQMSQSQGQNRYNKYVRYAKAGPSKPVKQCANPIIEQWLLEWKEEAIQKNSKMQFVYSKALISLRKYPLPLRSGRECKLLEFFGDTICRMIDVRISKEPELFSQNDSLSQSSAPPVEVVDLVDSPPRNKAKKNGKRSKDLNAEDNAGSQDSDNELAIPKKGRKKVSKGYVPAYRSGAYAILVTFFEKEENPSYRGYMLKSEIQSEAQVHCDSSFMRPDNPGSKYTAWSSMGSLVTKGLVMKQGTPVKFMLTMEGRELAGKLINAHNRKNGSQAEDTNGSQSDISQTDEVVPLSSFSRFTMNPGEFEVILVVDNCETNAKSKEEEVIGELRKNGVNLEIMKLNIGDFVWICRDTPKPNLNNHHHRLTISRKNDLVLPFVVERKRGDDLASSIKDGRFHEQKMRLTQSGLSVIYLIEGYVTGKGDYGLGDGALSQAIANTQITNEFMIHETTSIKDTCAYLTYMTRHLSTMYQGKKLLSCSRDEWPTFKGSSEANYLTKFLDFNEFGVKQRNWTVSEMFVKHLLRLRGLSVDKAQAIVNKYPTLQALLRAYSECVSDKEKELMLAHVNFGSASKTIGPMISRTIFQLYRTRLLI</sequence>
<feature type="compositionally biased region" description="Polar residues" evidence="14">
    <location>
        <begin position="106"/>
        <end position="115"/>
    </location>
</feature>
<evidence type="ECO:0000256" key="2">
    <source>
        <dbReference type="ARBA" id="ARBA00004123"/>
    </source>
</evidence>
<comment type="similarity">
    <text evidence="3 13">Belongs to the XPF family.</text>
</comment>
<dbReference type="CDD" id="cd20074">
    <property type="entry name" value="XPF_nuclease_Mus81"/>
    <property type="match status" value="1"/>
</dbReference>
<protein>
    <recommendedName>
        <fullName evidence="13">Crossover junction endonuclease MUS81</fullName>
        <ecNumber evidence="13">3.1.22.-</ecNumber>
    </recommendedName>
</protein>
<dbReference type="Pfam" id="PF14716">
    <property type="entry name" value="HHH_8"/>
    <property type="match status" value="1"/>
</dbReference>
<dbReference type="GO" id="GO:0006308">
    <property type="term" value="P:DNA catabolic process"/>
    <property type="evidence" value="ECO:0007669"/>
    <property type="project" value="UniProtKB-UniRule"/>
</dbReference>
<evidence type="ECO:0000256" key="3">
    <source>
        <dbReference type="ARBA" id="ARBA00010015"/>
    </source>
</evidence>
<comment type="caution">
    <text evidence="16">The sequence shown here is derived from an EMBL/GenBank/DDBJ whole genome shotgun (WGS) entry which is preliminary data.</text>
</comment>
<dbReference type="SMART" id="SM00891">
    <property type="entry name" value="ERCC4"/>
    <property type="match status" value="1"/>
</dbReference>
<dbReference type="Pfam" id="PF02732">
    <property type="entry name" value="ERCC4"/>
    <property type="match status" value="1"/>
</dbReference>
<dbReference type="PANTHER" id="PTHR13451">
    <property type="entry name" value="CLASS II CROSSOVER JUNCTION ENDONUCLEASE MUS81"/>
    <property type="match status" value="1"/>
</dbReference>
<dbReference type="GO" id="GO:0000712">
    <property type="term" value="P:resolution of meiotic recombination intermediates"/>
    <property type="evidence" value="ECO:0007669"/>
    <property type="project" value="TreeGrafter"/>
</dbReference>
<evidence type="ECO:0000256" key="8">
    <source>
        <dbReference type="ARBA" id="ARBA00022801"/>
    </source>
</evidence>
<dbReference type="Pfam" id="PF21292">
    <property type="entry name" value="EME1-MUS81_C"/>
    <property type="match status" value="1"/>
</dbReference>
<gene>
    <name evidence="16" type="ORF">AFUS01_LOCUS14500</name>
</gene>
<keyword evidence="4 13" id="KW-0540">Nuclease</keyword>
<dbReference type="Pfam" id="PF21136">
    <property type="entry name" value="WHD_MUS81"/>
    <property type="match status" value="1"/>
</dbReference>
<keyword evidence="10 13" id="KW-0233">DNA recombination</keyword>
<evidence type="ECO:0000313" key="17">
    <source>
        <dbReference type="Proteomes" id="UP000708208"/>
    </source>
</evidence>
<dbReference type="InterPro" id="IPR033309">
    <property type="entry name" value="Mus81"/>
</dbReference>
<dbReference type="PANTHER" id="PTHR13451:SF0">
    <property type="entry name" value="CROSSOVER JUNCTION ENDONUCLEASE MUS81"/>
    <property type="match status" value="1"/>
</dbReference>
<dbReference type="GO" id="GO:0000727">
    <property type="term" value="P:double-strand break repair via break-induced replication"/>
    <property type="evidence" value="ECO:0007669"/>
    <property type="project" value="UniProtKB-UniRule"/>
</dbReference>
<evidence type="ECO:0000256" key="9">
    <source>
        <dbReference type="ARBA" id="ARBA00022842"/>
    </source>
</evidence>
<keyword evidence="9 13" id="KW-0460">Magnesium</keyword>
<feature type="domain" description="ERCC4" evidence="15">
    <location>
        <begin position="310"/>
        <end position="420"/>
    </location>
</feature>
<evidence type="ECO:0000313" key="16">
    <source>
        <dbReference type="EMBL" id="CAG7725546.1"/>
    </source>
</evidence>
<keyword evidence="7 13" id="KW-0227">DNA damage</keyword>
<evidence type="ECO:0000259" key="15">
    <source>
        <dbReference type="SMART" id="SM00891"/>
    </source>
</evidence>
<keyword evidence="17" id="KW-1185">Reference proteome</keyword>
<evidence type="ECO:0000256" key="10">
    <source>
        <dbReference type="ARBA" id="ARBA00023172"/>
    </source>
</evidence>
<dbReference type="FunFam" id="1.10.150.110:FF:000001">
    <property type="entry name" value="Putative Crossover junction endonuclease MUS81"/>
    <property type="match status" value="1"/>
</dbReference>
<keyword evidence="5 13" id="KW-0479">Metal-binding</keyword>
<comment type="subunit">
    <text evidence="13">Interacts with EME1.</text>
</comment>
<feature type="region of interest" description="Disordered" evidence="14">
    <location>
        <begin position="268"/>
        <end position="288"/>
    </location>
</feature>
<dbReference type="GO" id="GO:0048476">
    <property type="term" value="C:Holliday junction resolvase complex"/>
    <property type="evidence" value="ECO:0007669"/>
    <property type="project" value="UniProtKB-UniRule"/>
</dbReference>
<evidence type="ECO:0000256" key="13">
    <source>
        <dbReference type="RuleBase" id="RU369042"/>
    </source>
</evidence>
<comment type="subcellular location">
    <subcellularLocation>
        <location evidence="2 13">Nucleus</location>
    </subcellularLocation>
</comment>
<feature type="compositionally biased region" description="Polar residues" evidence="14">
    <location>
        <begin position="271"/>
        <end position="288"/>
    </location>
</feature>
<comment type="function">
    <text evidence="13">Interacts with EME1 to form a DNA structure-specific endonuclease with substrate preference for branched DNA structures with a 5'-end at the branch nick. Typical substrates include 3'-flap structures, D-loops, replication forks and nicked Holliday junctions. May be required in mitosis for the processing of stalled or collapsed replication fork intermediates. May be required in meiosis for the repair of meiosis-specific double strand breaks subsequent to single-end invasion (SEI).</text>
</comment>
<dbReference type="GO" id="GO:0048257">
    <property type="term" value="F:3'-flap endonuclease activity"/>
    <property type="evidence" value="ECO:0007669"/>
    <property type="project" value="TreeGrafter"/>
</dbReference>
<accession>A0A8J2JSR1</accession>
<dbReference type="OrthoDB" id="5963188at2759"/>
<dbReference type="InterPro" id="IPR010996">
    <property type="entry name" value="HHH_MUS81"/>
</dbReference>
<dbReference type="EC" id="3.1.22.-" evidence="13"/>
<proteinExistence type="inferred from homology"/>
<evidence type="ECO:0000256" key="6">
    <source>
        <dbReference type="ARBA" id="ARBA00022759"/>
    </source>
</evidence>
<dbReference type="Proteomes" id="UP000708208">
    <property type="component" value="Unassembled WGS sequence"/>
</dbReference>